<keyword evidence="4" id="KW-0560">Oxidoreductase</keyword>
<dbReference type="GO" id="GO:0005737">
    <property type="term" value="C:cytoplasm"/>
    <property type="evidence" value="ECO:0007669"/>
    <property type="project" value="TreeGrafter"/>
</dbReference>
<evidence type="ECO:0000256" key="4">
    <source>
        <dbReference type="ARBA" id="ARBA00023002"/>
    </source>
</evidence>
<dbReference type="Proteomes" id="UP000194151">
    <property type="component" value="Chromosome"/>
</dbReference>
<proteinExistence type="inferred from homology"/>
<accession>A0A1W6YUN1</accession>
<keyword evidence="2" id="KW-0479">Metal-binding</keyword>
<dbReference type="PANTHER" id="PTHR30468">
    <property type="entry name" value="ALPHA-KETOGLUTARATE-DEPENDENT SULFONATE DIOXYGENASE"/>
    <property type="match status" value="1"/>
</dbReference>
<dbReference type="GO" id="GO:0046872">
    <property type="term" value="F:metal ion binding"/>
    <property type="evidence" value="ECO:0007669"/>
    <property type="project" value="UniProtKB-KW"/>
</dbReference>
<keyword evidence="3" id="KW-0223">Dioxygenase</keyword>
<evidence type="ECO:0000256" key="1">
    <source>
        <dbReference type="ARBA" id="ARBA00005896"/>
    </source>
</evidence>
<dbReference type="STRING" id="1416806.CAL12_02500"/>
<dbReference type="KEGG" id="bgv:CAL12_02500"/>
<dbReference type="InterPro" id="IPR051323">
    <property type="entry name" value="AtsK-like"/>
</dbReference>
<dbReference type="GO" id="GO:0016706">
    <property type="term" value="F:2-oxoglutarate-dependent dioxygenase activity"/>
    <property type="evidence" value="ECO:0007669"/>
    <property type="project" value="TreeGrafter"/>
</dbReference>
<dbReference type="PANTHER" id="PTHR30468:SF1">
    <property type="entry name" value="ALPHA-KETOGLUTARATE-DEPENDENT SULFONATE DIOXYGENASE"/>
    <property type="match status" value="1"/>
</dbReference>
<evidence type="ECO:0000256" key="5">
    <source>
        <dbReference type="ARBA" id="ARBA00023004"/>
    </source>
</evidence>
<dbReference type="SUPFAM" id="SSF51197">
    <property type="entry name" value="Clavaminate synthase-like"/>
    <property type="match status" value="1"/>
</dbReference>
<evidence type="ECO:0000259" key="6">
    <source>
        <dbReference type="Pfam" id="PF02668"/>
    </source>
</evidence>
<dbReference type="Pfam" id="PF02668">
    <property type="entry name" value="TauD"/>
    <property type="match status" value="1"/>
</dbReference>
<keyword evidence="8" id="KW-1185">Reference proteome</keyword>
<comment type="similarity">
    <text evidence="1">Belongs to the TfdA dioxygenase family.</text>
</comment>
<gene>
    <name evidence="7" type="ORF">CAL12_02500</name>
</gene>
<evidence type="ECO:0000313" key="7">
    <source>
        <dbReference type="EMBL" id="ARP84323.1"/>
    </source>
</evidence>
<sequence>MPARCGGSHASTSSWKPSGMTSWAARKMTDTTLLDTELSILPYSPAGGARVTGLRDDGEALPPAIADRLREALFQQGFLEFEPGTVSPARFVEFLSFLGTPIPYAGPHMPSVDGSPLANAVDSARDKYLRNHIWHIDGAFRPDPPTITALYGAAIPGLGGDTVYSNATLAYEQLDPLFAAYLDTLTAVSSAEATGHLMQRYDDPVELARQRAKLPPIVVPVIRQHPVTGRKQIFVNESYTAYIQGVSRVTSDHLLGILFDVIKSPDVQARYQWREGALVVWDNRVVQHRGVKDYGGSRRVLYRAALVQG</sequence>
<dbReference type="Gene3D" id="3.60.130.10">
    <property type="entry name" value="Clavaminate synthase-like"/>
    <property type="match status" value="1"/>
</dbReference>
<name>A0A1W6YUN1_9BORD</name>
<evidence type="ECO:0000256" key="3">
    <source>
        <dbReference type="ARBA" id="ARBA00022964"/>
    </source>
</evidence>
<dbReference type="InterPro" id="IPR003819">
    <property type="entry name" value="TauD/TfdA-like"/>
</dbReference>
<evidence type="ECO:0000313" key="8">
    <source>
        <dbReference type="Proteomes" id="UP000194151"/>
    </source>
</evidence>
<organism evidence="7 8">
    <name type="scientific">Bordetella genomosp. 8</name>
    <dbReference type="NCBI Taxonomy" id="1416806"/>
    <lineage>
        <taxon>Bacteria</taxon>
        <taxon>Pseudomonadati</taxon>
        <taxon>Pseudomonadota</taxon>
        <taxon>Betaproteobacteria</taxon>
        <taxon>Burkholderiales</taxon>
        <taxon>Alcaligenaceae</taxon>
        <taxon>Bordetella</taxon>
    </lineage>
</organism>
<protein>
    <recommendedName>
        <fullName evidence="6">TauD/TfdA-like domain-containing protein</fullName>
    </recommendedName>
</protein>
<feature type="domain" description="TauD/TfdA-like" evidence="6">
    <location>
        <begin position="59"/>
        <end position="304"/>
    </location>
</feature>
<evidence type="ECO:0000256" key="2">
    <source>
        <dbReference type="ARBA" id="ARBA00022723"/>
    </source>
</evidence>
<dbReference type="InterPro" id="IPR042098">
    <property type="entry name" value="TauD-like_sf"/>
</dbReference>
<keyword evidence="5" id="KW-0408">Iron</keyword>
<dbReference type="AlphaFoldDB" id="A0A1W6YUN1"/>
<reference evidence="7 8" key="1">
    <citation type="submission" date="2017-05" db="EMBL/GenBank/DDBJ databases">
        <title>Complete and WGS of Bordetella genogroups.</title>
        <authorList>
            <person name="Spilker T."/>
            <person name="LiPuma J."/>
        </authorList>
    </citation>
    <scope>NUCLEOTIDE SEQUENCE [LARGE SCALE GENOMIC DNA]</scope>
    <source>
        <strain evidence="7 8">AU19157</strain>
    </source>
</reference>
<dbReference type="EMBL" id="CP021108">
    <property type="protein sequence ID" value="ARP84323.1"/>
    <property type="molecule type" value="Genomic_DNA"/>
</dbReference>